<proteinExistence type="predicted"/>
<reference evidence="1" key="1">
    <citation type="submission" date="2020-04" db="EMBL/GenBank/DDBJ databases">
        <authorList>
            <person name="Chiriac C."/>
            <person name="Salcher M."/>
            <person name="Ghai R."/>
            <person name="Kavagutti S V."/>
        </authorList>
    </citation>
    <scope>NUCLEOTIDE SEQUENCE</scope>
</reference>
<accession>A0A6J5NIJ3</accession>
<name>A0A6J5NIJ3_9CAUD</name>
<evidence type="ECO:0000313" key="1">
    <source>
        <dbReference type="EMBL" id="CAB4156698.1"/>
    </source>
</evidence>
<protein>
    <submittedName>
        <fullName evidence="1">Uncharacterized protein</fullName>
    </submittedName>
</protein>
<organism evidence="1">
    <name type="scientific">uncultured Caudovirales phage</name>
    <dbReference type="NCBI Taxonomy" id="2100421"/>
    <lineage>
        <taxon>Viruses</taxon>
        <taxon>Duplodnaviria</taxon>
        <taxon>Heunggongvirae</taxon>
        <taxon>Uroviricota</taxon>
        <taxon>Caudoviricetes</taxon>
        <taxon>Peduoviridae</taxon>
        <taxon>Maltschvirus</taxon>
        <taxon>Maltschvirus maltsch</taxon>
    </lineage>
</organism>
<sequence>MNNYIVIMDPIRVKNFAIATNMDGKINFYPMNEMAMDWALSQKSVKSLSSVVAPDGMYISGVKAVTPSVNILIDSLSATNLNSNYVDENIMSNNLYIGRTKTNFKENKNKISGTQIRKIHKSSRENAIRYKAMAFLGRANRSSAISSVKTRKLKIDKRTASFFDKKIKNVNTIEKSYGANFSRRVASSVFINNNEKSNRLNRRAKSLSCASREETHKKSISECIDFSIDSKSTRFI</sequence>
<gene>
    <name evidence="1" type="ORF">UFOVP658_113</name>
</gene>
<dbReference type="EMBL" id="LR796639">
    <property type="protein sequence ID" value="CAB4156698.1"/>
    <property type="molecule type" value="Genomic_DNA"/>
</dbReference>